<evidence type="ECO:0000313" key="2">
    <source>
        <dbReference type="EMBL" id="MBO1519730.1"/>
    </source>
</evidence>
<dbReference type="InterPro" id="IPR051698">
    <property type="entry name" value="Transposase_11-like"/>
</dbReference>
<name>A0ABS3NGT0_9GAMM</name>
<comment type="caution">
    <text evidence="2">The sequence shown here is derived from an EMBL/GenBank/DDBJ whole genome shotgun (WGS) entry which is preliminary data.</text>
</comment>
<evidence type="ECO:0000313" key="3">
    <source>
        <dbReference type="Proteomes" id="UP000664882"/>
    </source>
</evidence>
<organism evidence="2 3">
    <name type="scientific">Oceanisphaera pacifica</name>
    <dbReference type="NCBI Taxonomy" id="2818389"/>
    <lineage>
        <taxon>Bacteria</taxon>
        <taxon>Pseudomonadati</taxon>
        <taxon>Pseudomonadota</taxon>
        <taxon>Gammaproteobacteria</taxon>
        <taxon>Aeromonadales</taxon>
        <taxon>Aeromonadaceae</taxon>
        <taxon>Oceanisphaera</taxon>
    </lineage>
</organism>
<evidence type="ECO:0000259" key="1">
    <source>
        <dbReference type="Pfam" id="PF13808"/>
    </source>
</evidence>
<dbReference type="PANTHER" id="PTHR30298">
    <property type="entry name" value="H REPEAT-ASSOCIATED PREDICTED TRANSPOSASE"/>
    <property type="match status" value="1"/>
</dbReference>
<reference evidence="2 3" key="1">
    <citation type="submission" date="2021-03" db="EMBL/GenBank/DDBJ databases">
        <title>Oceanisphaera sp. nov., isolated from the intestine.</title>
        <authorList>
            <person name="Zhao L.-H."/>
            <person name="Shi L.-F."/>
        </authorList>
    </citation>
    <scope>NUCLEOTIDE SEQUENCE [LARGE SCALE GENOMIC DNA]</scope>
    <source>
        <strain evidence="2 3">DM8</strain>
    </source>
</reference>
<feature type="domain" description="H repeat-associated protein N-terminal" evidence="1">
    <location>
        <begin position="8"/>
        <end position="65"/>
    </location>
</feature>
<dbReference type="EMBL" id="JAGDFX010000009">
    <property type="protein sequence ID" value="MBO1519730.1"/>
    <property type="molecule type" value="Genomic_DNA"/>
</dbReference>
<dbReference type="InterPro" id="IPR032806">
    <property type="entry name" value="YbfD_N"/>
</dbReference>
<dbReference type="PANTHER" id="PTHR30298:SF0">
    <property type="entry name" value="PROTEIN YBFL-RELATED"/>
    <property type="match status" value="1"/>
</dbReference>
<dbReference type="Proteomes" id="UP000664882">
    <property type="component" value="Unassembled WGS sequence"/>
</dbReference>
<sequence length="81" mass="9451">MIINTFVTHFADITDPRQLGKVDHKLFDIILLMILAVVSGAEGWEDIEMFGEERFDWLKLYGDFDLLYQTRVYPLMIPSPT</sequence>
<proteinExistence type="predicted"/>
<protein>
    <submittedName>
        <fullName evidence="2">Transposase family protein</fullName>
    </submittedName>
</protein>
<dbReference type="Pfam" id="PF13808">
    <property type="entry name" value="DDE_Tnp_1_assoc"/>
    <property type="match status" value="1"/>
</dbReference>
<keyword evidence="3" id="KW-1185">Reference proteome</keyword>
<accession>A0ABS3NGT0</accession>
<gene>
    <name evidence="2" type="ORF">J3U76_08835</name>
</gene>